<dbReference type="PANTHER" id="PTHR33055:SF13">
    <property type="entry name" value="TRANSPOSASE"/>
    <property type="match status" value="1"/>
</dbReference>
<dbReference type="NCBIfam" id="NF033542">
    <property type="entry name" value="transpos_IS110"/>
    <property type="match status" value="1"/>
</dbReference>
<evidence type="ECO:0000313" key="6">
    <source>
        <dbReference type="Proteomes" id="UP000214618"/>
    </source>
</evidence>
<evidence type="ECO:0000313" key="4">
    <source>
        <dbReference type="EMBL" id="ASS93806.1"/>
    </source>
</evidence>
<dbReference type="EMBL" id="CP017704">
    <property type="protein sequence ID" value="ASS92960.1"/>
    <property type="molecule type" value="Genomic_DNA"/>
</dbReference>
<evidence type="ECO:0000313" key="3">
    <source>
        <dbReference type="EMBL" id="ASS92960.1"/>
    </source>
</evidence>
<dbReference type="GO" id="GO:0004803">
    <property type="term" value="F:transposase activity"/>
    <property type="evidence" value="ECO:0007669"/>
    <property type="project" value="InterPro"/>
</dbReference>
<organism evidence="3 6">
    <name type="scientific">Peribacillus simplex NBRC 15720 = DSM 1321</name>
    <dbReference type="NCBI Taxonomy" id="1349754"/>
    <lineage>
        <taxon>Bacteria</taxon>
        <taxon>Bacillati</taxon>
        <taxon>Bacillota</taxon>
        <taxon>Bacilli</taxon>
        <taxon>Bacillales</taxon>
        <taxon>Bacillaceae</taxon>
        <taxon>Peribacillus</taxon>
    </lineage>
</organism>
<dbReference type="GO" id="GO:0006313">
    <property type="term" value="P:DNA transposition"/>
    <property type="evidence" value="ECO:0007669"/>
    <property type="project" value="InterPro"/>
</dbReference>
<reference evidence="3 6" key="1">
    <citation type="submission" date="2016-10" db="EMBL/GenBank/DDBJ databases">
        <title>The whole genome sequencing and assembly of Bacillus simplex DSM 1321 strain.</title>
        <authorList>
            <person name="Park M.-K."/>
            <person name="Lee Y.-J."/>
            <person name="Yi H."/>
            <person name="Bahn Y.-S."/>
            <person name="Kim J.F."/>
            <person name="Lee D.-W."/>
        </authorList>
    </citation>
    <scope>NUCLEOTIDE SEQUENCE [LARGE SCALE GENOMIC DNA]</scope>
    <source>
        <strain evidence="3 6">DSM 1321</strain>
    </source>
</reference>
<protein>
    <submittedName>
        <fullName evidence="3">IS110 family transposase</fullName>
    </submittedName>
</protein>
<evidence type="ECO:0000313" key="5">
    <source>
        <dbReference type="EMBL" id="ASS95522.1"/>
    </source>
</evidence>
<name>A0A223ECJ4_9BACI</name>
<dbReference type="InterPro" id="IPR002525">
    <property type="entry name" value="Transp_IS110-like_N"/>
</dbReference>
<proteinExistence type="predicted"/>
<evidence type="ECO:0000259" key="2">
    <source>
        <dbReference type="Pfam" id="PF02371"/>
    </source>
</evidence>
<dbReference type="AlphaFoldDB" id="A0A223ECJ4"/>
<feature type="domain" description="Transposase IS116/IS110/IS902 C-terminal" evidence="2">
    <location>
        <begin position="291"/>
        <end position="375"/>
    </location>
</feature>
<accession>A0A223ECJ4</accession>
<dbReference type="Proteomes" id="UP000214618">
    <property type="component" value="Chromosome"/>
</dbReference>
<dbReference type="GO" id="GO:0003677">
    <property type="term" value="F:DNA binding"/>
    <property type="evidence" value="ECO:0007669"/>
    <property type="project" value="InterPro"/>
</dbReference>
<dbReference type="Pfam" id="PF01548">
    <property type="entry name" value="DEDD_Tnp_IS110"/>
    <property type="match status" value="1"/>
</dbReference>
<dbReference type="Pfam" id="PF02371">
    <property type="entry name" value="Transposase_20"/>
    <property type="match status" value="1"/>
</dbReference>
<dbReference type="InterPro" id="IPR047650">
    <property type="entry name" value="Transpos_IS110"/>
</dbReference>
<dbReference type="EMBL" id="CP017704">
    <property type="protein sequence ID" value="ASS93806.1"/>
    <property type="molecule type" value="Genomic_DNA"/>
</dbReference>
<dbReference type="EMBL" id="CP017704">
    <property type="protein sequence ID" value="ASS95522.1"/>
    <property type="molecule type" value="Genomic_DNA"/>
</dbReference>
<dbReference type="PANTHER" id="PTHR33055">
    <property type="entry name" value="TRANSPOSASE FOR INSERTION SEQUENCE ELEMENT IS1111A"/>
    <property type="match status" value="1"/>
</dbReference>
<dbReference type="GeneID" id="56474534"/>
<gene>
    <name evidence="3" type="ORF">BS1321_02645</name>
    <name evidence="4" type="ORF">BS1321_07365</name>
    <name evidence="5" type="ORF">BS1321_17380</name>
</gene>
<dbReference type="RefSeq" id="WP_063236580.1">
    <property type="nucleotide sequence ID" value="NZ_BCVO01000083.1"/>
</dbReference>
<feature type="domain" description="Transposase IS110-like N-terminal" evidence="1">
    <location>
        <begin position="23"/>
        <end position="183"/>
    </location>
</feature>
<dbReference type="OrthoDB" id="9790935at2"/>
<dbReference type="InterPro" id="IPR003346">
    <property type="entry name" value="Transposase_20"/>
</dbReference>
<sequence>MNFKMQDKQNQLIERISDTHLIVGVDIAQQLHVARAVNFRGIVVGEPLTFENNEEGFLKLLKWIHDLKRLKNLDAAIVGMEPTGHYWINLSKWLYNQNIEVVTVNPHLVKRNKENRDNTQSKSDKKDALVIADMVKNGYYSFIRPSSESFEKLRVLMSNRDVIVKRLVMSINQVNRWVDVVFPELRQVFKDVTCKGAIATLRLFPTPDEISSLETLDVMRGWKSLMKRQPGPKKAQLLINLAKSSIGTGQALDAYKFHLEQLLEEYDLAVKQLERVEQQVKEVLYKIPFAKKLLMIKGISEISLAGILGESGDLSGFSHGNSLLRHAGLHLAEASSGKWKGQIVISKRGRSRLRRFLYLATMSLVMNNPEFKAVHSHNVKVKKIKKMKSIMKLIGKLARIFVGIARRNESYCPNKVQVLIPLAA</sequence>
<evidence type="ECO:0000259" key="1">
    <source>
        <dbReference type="Pfam" id="PF01548"/>
    </source>
</evidence>